<dbReference type="InterPro" id="IPR052575">
    <property type="entry name" value="SSU_processome_comp_20"/>
</dbReference>
<organism evidence="2 3">
    <name type="scientific">Bonamia ostreae</name>
    <dbReference type="NCBI Taxonomy" id="126728"/>
    <lineage>
        <taxon>Eukaryota</taxon>
        <taxon>Sar</taxon>
        <taxon>Rhizaria</taxon>
        <taxon>Endomyxa</taxon>
        <taxon>Ascetosporea</taxon>
        <taxon>Haplosporida</taxon>
        <taxon>Bonamia</taxon>
    </lineage>
</organism>
<feature type="domain" description="U3 small nucleolar RNA-associated protein 20" evidence="1">
    <location>
        <begin position="1"/>
        <end position="104"/>
    </location>
</feature>
<dbReference type="InterPro" id="IPR046523">
    <property type="entry name" value="UTP20_dom"/>
</dbReference>
<evidence type="ECO:0000313" key="2">
    <source>
        <dbReference type="EMBL" id="MES1918494.1"/>
    </source>
</evidence>
<proteinExistence type="predicted"/>
<gene>
    <name evidence="2" type="ORF">MHBO_000458</name>
</gene>
<sequence length="111" mass="12756">MKKVLLKGYQKHVLGYSLNSLLSSILEWAEKGSLDDFAPNLVQILLEDIFGRPSEDRSVEKIKYSMKEASSEKSFDSFRILAKMVNFRQSEKGLNLILDNVQKTFFKKCFG</sequence>
<evidence type="ECO:0000313" key="3">
    <source>
        <dbReference type="Proteomes" id="UP001439008"/>
    </source>
</evidence>
<name>A0ABV2AGB5_9EUKA</name>
<comment type="caution">
    <text evidence="2">The sequence shown here is derived from an EMBL/GenBank/DDBJ whole genome shotgun (WGS) entry which is preliminary data.</text>
</comment>
<dbReference type="PANTHER" id="PTHR17695">
    <property type="entry name" value="SMALL SUBUNIT PROCESSOME COMPONENT 20 HOMOLOG"/>
    <property type="match status" value="1"/>
</dbReference>
<reference evidence="2 3" key="1">
    <citation type="journal article" date="2024" name="BMC Biol.">
        <title>Comparative genomics of Ascetosporea gives new insight into the evolutionary basis for animal parasitism in Rhizaria.</title>
        <authorList>
            <person name="Hiltunen Thoren M."/>
            <person name="Onut-Brannstrom I."/>
            <person name="Alfjorden A."/>
            <person name="Peckova H."/>
            <person name="Swords F."/>
            <person name="Hooper C."/>
            <person name="Holzer A.S."/>
            <person name="Bass D."/>
            <person name="Burki F."/>
        </authorList>
    </citation>
    <scope>NUCLEOTIDE SEQUENCE [LARGE SCALE GENOMIC DNA]</scope>
    <source>
        <strain evidence="2">20-A016</strain>
    </source>
</reference>
<dbReference type="PANTHER" id="PTHR17695:SF11">
    <property type="entry name" value="SMALL SUBUNIT PROCESSOME COMPONENT 20 HOMOLOG"/>
    <property type="match status" value="1"/>
</dbReference>
<protein>
    <recommendedName>
        <fullName evidence="1">U3 small nucleolar RNA-associated protein 20 domain-containing protein</fullName>
    </recommendedName>
</protein>
<dbReference type="EMBL" id="JBDODL010000071">
    <property type="protein sequence ID" value="MES1918494.1"/>
    <property type="molecule type" value="Genomic_DNA"/>
</dbReference>
<dbReference type="Pfam" id="PF20416">
    <property type="entry name" value="UTP20"/>
    <property type="match status" value="1"/>
</dbReference>
<evidence type="ECO:0000259" key="1">
    <source>
        <dbReference type="Pfam" id="PF20416"/>
    </source>
</evidence>
<keyword evidence="3" id="KW-1185">Reference proteome</keyword>
<accession>A0ABV2AGB5</accession>
<dbReference type="Proteomes" id="UP001439008">
    <property type="component" value="Unassembled WGS sequence"/>
</dbReference>